<evidence type="ECO:0000313" key="2">
    <source>
        <dbReference type="EMBL" id="MXY32836.1"/>
    </source>
</evidence>
<protein>
    <submittedName>
        <fullName evidence="2">PHP domain-containing protein</fullName>
    </submittedName>
</protein>
<dbReference type="InterPro" id="IPR016195">
    <property type="entry name" value="Pol/histidinol_Pase-like"/>
</dbReference>
<gene>
    <name evidence="2" type="ORF">F4Y60_01845</name>
</gene>
<reference evidence="2" key="1">
    <citation type="submission" date="2019-09" db="EMBL/GenBank/DDBJ databases">
        <title>Characterisation of the sponge microbiome using genome-centric metagenomics.</title>
        <authorList>
            <person name="Engelberts J.P."/>
            <person name="Robbins S.J."/>
            <person name="De Goeij J.M."/>
            <person name="Aranda M."/>
            <person name="Bell S.C."/>
            <person name="Webster N.S."/>
        </authorList>
    </citation>
    <scope>NUCLEOTIDE SEQUENCE</scope>
    <source>
        <strain evidence="2">SB0664_bin_43</strain>
    </source>
</reference>
<dbReference type="AlphaFoldDB" id="A0A6B0Y1E4"/>
<comment type="caution">
    <text evidence="2">The sequence shown here is derived from an EMBL/GenBank/DDBJ whole genome shotgun (WGS) entry which is preliminary data.</text>
</comment>
<evidence type="ECO:0000259" key="1">
    <source>
        <dbReference type="SMART" id="SM00481"/>
    </source>
</evidence>
<dbReference type="GO" id="GO:0035312">
    <property type="term" value="F:5'-3' DNA exonuclease activity"/>
    <property type="evidence" value="ECO:0007669"/>
    <property type="project" value="TreeGrafter"/>
</dbReference>
<dbReference type="PANTHER" id="PTHR42924:SF3">
    <property type="entry name" value="POLYMERASE_HISTIDINOL PHOSPHATASE N-TERMINAL DOMAIN-CONTAINING PROTEIN"/>
    <property type="match status" value="1"/>
</dbReference>
<dbReference type="GO" id="GO:0004534">
    <property type="term" value="F:5'-3' RNA exonuclease activity"/>
    <property type="evidence" value="ECO:0007669"/>
    <property type="project" value="TreeGrafter"/>
</dbReference>
<dbReference type="EMBL" id="VXRY01000073">
    <property type="protein sequence ID" value="MXY32836.1"/>
    <property type="molecule type" value="Genomic_DNA"/>
</dbReference>
<dbReference type="SUPFAM" id="SSF89550">
    <property type="entry name" value="PHP domain-like"/>
    <property type="match status" value="1"/>
</dbReference>
<accession>A0A6B0Y1E4</accession>
<dbReference type="NCBIfam" id="NF038032">
    <property type="entry name" value="CehA_McbA_metalo"/>
    <property type="match status" value="1"/>
</dbReference>
<dbReference type="Gene3D" id="3.20.20.140">
    <property type="entry name" value="Metal-dependent hydrolases"/>
    <property type="match status" value="1"/>
</dbReference>
<dbReference type="PANTHER" id="PTHR42924">
    <property type="entry name" value="EXONUCLEASE"/>
    <property type="match status" value="1"/>
</dbReference>
<dbReference type="InterPro" id="IPR052018">
    <property type="entry name" value="PHP_domain"/>
</dbReference>
<organism evidence="2">
    <name type="scientific">Boseongicola sp. SB0664_bin_43</name>
    <dbReference type="NCBI Taxonomy" id="2604844"/>
    <lineage>
        <taxon>Bacteria</taxon>
        <taxon>Pseudomonadati</taxon>
        <taxon>Pseudomonadota</taxon>
        <taxon>Alphaproteobacteria</taxon>
        <taxon>Rhodobacterales</taxon>
        <taxon>Paracoccaceae</taxon>
        <taxon>Boseongicola</taxon>
    </lineage>
</organism>
<dbReference type="SMART" id="SM00481">
    <property type="entry name" value="POLIIIAc"/>
    <property type="match status" value="1"/>
</dbReference>
<feature type="domain" description="Polymerase/histidinol phosphatase N-terminal" evidence="1">
    <location>
        <begin position="154"/>
        <end position="218"/>
    </location>
</feature>
<dbReference type="InterPro" id="IPR003141">
    <property type="entry name" value="Pol/His_phosphatase_N"/>
</dbReference>
<sequence length="481" mass="52648">MASPVLAPGQVSEINLTVTPANKARTPFLEIPFQLPSGMTRLDVGFEYAKAEDCALDIGIMDSRATDYPTRSGFRGWSGSARNEFFVATDAATPGYYAGWMPPGSWKLLLGMYRVPDSGVAVRLTLMADAAPRGVTAMPKPATPRVEHPGWYRGDLHCHTHHSDARGGPELLAESARLAGLDFLAVTDHNTTSQWRYFGPRSSEDLVFIPGMEVTTYRGHANVFGLNEWVDFRLGNGGDLDALVREVRRQGAILSINHDKEPLPWDYDYPDMDCMEVFHGHWLTGNDGVLAKYDRFLADGRRVSLIGGSDYHQPAEQERPGPVGLGKPTTVLWLPCLDAPAVVEALRSGHGYVTESPNGPHLAFTANGQPMGSTVTGSDDIALEVEVTGASGDRLVWVGEAGPVSEKLIPGDAWKETMRLPMPGRFLRAEILADASRAKAIKDLMDWCENRIELPRAQQSLTDAPPIRRTLSNPVYFEAPK</sequence>
<proteinExistence type="predicted"/>
<name>A0A6B0Y1E4_9RHOB</name>